<evidence type="ECO:0000313" key="1">
    <source>
        <dbReference type="EMBL" id="MBX33573.1"/>
    </source>
</evidence>
<name>A0A2P2MTM0_RHIMU</name>
<keyword evidence="1" id="KW-0675">Receptor</keyword>
<sequence length="91" mass="10437">MPIYQQFLMLSCAIPQELCQVSHIPLIMRSYKEAFLHAHIVHCLEDSHPLVSLHMHPEFQQLLRHSSLDGGPQQSRSNSCDDLVSKIEVFV</sequence>
<organism evidence="1">
    <name type="scientific">Rhizophora mucronata</name>
    <name type="common">Asiatic mangrove</name>
    <dbReference type="NCBI Taxonomy" id="61149"/>
    <lineage>
        <taxon>Eukaryota</taxon>
        <taxon>Viridiplantae</taxon>
        <taxon>Streptophyta</taxon>
        <taxon>Embryophyta</taxon>
        <taxon>Tracheophyta</taxon>
        <taxon>Spermatophyta</taxon>
        <taxon>Magnoliopsida</taxon>
        <taxon>eudicotyledons</taxon>
        <taxon>Gunneridae</taxon>
        <taxon>Pentapetalae</taxon>
        <taxon>rosids</taxon>
        <taxon>fabids</taxon>
        <taxon>Malpighiales</taxon>
        <taxon>Rhizophoraceae</taxon>
        <taxon>Rhizophora</taxon>
    </lineage>
</organism>
<protein>
    <submittedName>
        <fullName evidence="1">NMDA receptor-regulated protein</fullName>
    </submittedName>
</protein>
<reference evidence="1" key="1">
    <citation type="submission" date="2018-02" db="EMBL/GenBank/DDBJ databases">
        <title>Rhizophora mucronata_Transcriptome.</title>
        <authorList>
            <person name="Meera S.P."/>
            <person name="Sreeshan A."/>
            <person name="Augustine A."/>
        </authorList>
    </citation>
    <scope>NUCLEOTIDE SEQUENCE</scope>
    <source>
        <tissue evidence="1">Leaf</tissue>
    </source>
</reference>
<accession>A0A2P2MTM0</accession>
<dbReference type="EMBL" id="GGEC01053089">
    <property type="protein sequence ID" value="MBX33573.1"/>
    <property type="molecule type" value="Transcribed_RNA"/>
</dbReference>
<proteinExistence type="predicted"/>
<dbReference type="AlphaFoldDB" id="A0A2P2MTM0"/>